<keyword evidence="3" id="KW-0966">Cell projection</keyword>
<dbReference type="InterPro" id="IPR009926">
    <property type="entry name" value="T3SS_YcgR_PilZN"/>
</dbReference>
<dbReference type="Pfam" id="PF07238">
    <property type="entry name" value="PilZ"/>
    <property type="match status" value="1"/>
</dbReference>
<feature type="domain" description="PilZ" evidence="1">
    <location>
        <begin position="108"/>
        <end position="223"/>
    </location>
</feature>
<comment type="caution">
    <text evidence="3">The sequence shown here is derived from an EMBL/GenBank/DDBJ whole genome shotgun (WGS) entry which is preliminary data.</text>
</comment>
<dbReference type="Pfam" id="PF12945">
    <property type="entry name" value="PilZNR"/>
    <property type="match status" value="1"/>
</dbReference>
<keyword evidence="3" id="KW-0282">Flagellum</keyword>
<dbReference type="GO" id="GO:0035438">
    <property type="term" value="F:cyclic-di-GMP binding"/>
    <property type="evidence" value="ECO:0007669"/>
    <property type="project" value="InterPro"/>
</dbReference>
<evidence type="ECO:0000313" key="3">
    <source>
        <dbReference type="EMBL" id="RCX15533.1"/>
    </source>
</evidence>
<reference evidence="3 4" key="1">
    <citation type="submission" date="2018-07" db="EMBL/GenBank/DDBJ databases">
        <title>Genomic Encyclopedia of Type Strains, Phase IV (KMG-IV): sequencing the most valuable type-strain genomes for metagenomic binning, comparative biology and taxonomic classification.</title>
        <authorList>
            <person name="Goeker M."/>
        </authorList>
    </citation>
    <scope>NUCLEOTIDE SEQUENCE [LARGE SCALE GENOMIC DNA]</scope>
    <source>
        <strain evidence="3 4">DSM 27016</strain>
    </source>
</reference>
<dbReference type="SUPFAM" id="SSF141371">
    <property type="entry name" value="PilZ domain-like"/>
    <property type="match status" value="1"/>
</dbReference>
<feature type="domain" description="Type III secretion system flagellar brake protein YcgR PilZN" evidence="2">
    <location>
        <begin position="8"/>
        <end position="98"/>
    </location>
</feature>
<dbReference type="OrthoDB" id="9783080at2"/>
<proteinExistence type="predicted"/>
<evidence type="ECO:0000313" key="4">
    <source>
        <dbReference type="Proteomes" id="UP000253034"/>
    </source>
</evidence>
<sequence length="234" mass="27148">MKITDLEPGIKLEMELYDRDGKAMEPILISEFEWAEDDGFAVIAAPIHEGIIYPVHTGTVIDIFFGYKLNNARGMNMYKLRARVRGRRVVDNIALLEIIPEGEIEKIQRRQYFRFSCSTAVYYRALVLSGKEETADGGEEYKRALAVDLSGCGMRMLTVERLEYGTFLEIEIKLNDNISLKLPGKVVRVTPIENNDSFKYEEGIWFKKIDSKHREEIIRYIFQEQRKLRKKGLI</sequence>
<name>A0A369B259_9FIRM</name>
<dbReference type="EMBL" id="QPJT01000013">
    <property type="protein sequence ID" value="RCX15533.1"/>
    <property type="molecule type" value="Genomic_DNA"/>
</dbReference>
<keyword evidence="4" id="KW-1185">Reference proteome</keyword>
<dbReference type="RefSeq" id="WP_114298183.1">
    <property type="nucleotide sequence ID" value="NZ_QPJT01000013.1"/>
</dbReference>
<protein>
    <submittedName>
        <fullName evidence="3">C-di-GMP-binding flagellar brake protein YcgR</fullName>
    </submittedName>
</protein>
<gene>
    <name evidence="3" type="ORF">DFR58_113115</name>
</gene>
<evidence type="ECO:0000259" key="2">
    <source>
        <dbReference type="Pfam" id="PF12945"/>
    </source>
</evidence>
<organism evidence="3 4">
    <name type="scientific">Anaerobacterium chartisolvens</name>
    <dbReference type="NCBI Taxonomy" id="1297424"/>
    <lineage>
        <taxon>Bacteria</taxon>
        <taxon>Bacillati</taxon>
        <taxon>Bacillota</taxon>
        <taxon>Clostridia</taxon>
        <taxon>Eubacteriales</taxon>
        <taxon>Oscillospiraceae</taxon>
        <taxon>Anaerobacterium</taxon>
    </lineage>
</organism>
<dbReference type="AlphaFoldDB" id="A0A369B259"/>
<accession>A0A369B259</accession>
<dbReference type="Proteomes" id="UP000253034">
    <property type="component" value="Unassembled WGS sequence"/>
</dbReference>
<dbReference type="InterPro" id="IPR009875">
    <property type="entry name" value="PilZ_domain"/>
</dbReference>
<keyword evidence="3" id="KW-0969">Cilium</keyword>
<dbReference type="Gene3D" id="2.40.10.220">
    <property type="entry name" value="predicted glycosyltransferase like domains"/>
    <property type="match status" value="1"/>
</dbReference>
<evidence type="ECO:0000259" key="1">
    <source>
        <dbReference type="Pfam" id="PF07238"/>
    </source>
</evidence>